<evidence type="ECO:0000313" key="3">
    <source>
        <dbReference type="Proteomes" id="UP000305202"/>
    </source>
</evidence>
<accession>A0ABY2SR72</accession>
<reference evidence="2 3" key="1">
    <citation type="submission" date="2019-04" db="EMBL/GenBank/DDBJ databases">
        <authorList>
            <person name="Li M."/>
            <person name="Gao C."/>
        </authorList>
    </citation>
    <scope>NUCLEOTIDE SEQUENCE [LARGE SCALE GENOMIC DNA]</scope>
    <source>
        <strain evidence="2 3">BGMRC 2031</strain>
    </source>
</reference>
<keyword evidence="3" id="KW-1185">Reference proteome</keyword>
<comment type="caution">
    <text evidence="2">The sequence shown here is derived from an EMBL/GenBank/DDBJ whole genome shotgun (WGS) entry which is preliminary data.</text>
</comment>
<dbReference type="SUPFAM" id="SSF55729">
    <property type="entry name" value="Acyl-CoA N-acyltransferases (Nat)"/>
    <property type="match status" value="1"/>
</dbReference>
<dbReference type="PANTHER" id="PTHR43792">
    <property type="entry name" value="GNAT FAMILY, PUTATIVE (AFU_ORTHOLOGUE AFUA_3G00765)-RELATED-RELATED"/>
    <property type="match status" value="1"/>
</dbReference>
<name>A0ABY2SR72_9HYPH</name>
<protein>
    <submittedName>
        <fullName evidence="2">GNAT family N-acetyltransferase</fullName>
    </submittedName>
</protein>
<evidence type="ECO:0000313" key="2">
    <source>
        <dbReference type="EMBL" id="TKI07890.1"/>
    </source>
</evidence>
<dbReference type="Proteomes" id="UP000305202">
    <property type="component" value="Unassembled WGS sequence"/>
</dbReference>
<sequence length="177" mass="20149">MVSTVIETPRLLLCRHSLELLAGYTAFWGALTPTSNTMPTPVPLDSEAAWSRLLRFIGHWTLLGFGPFIVIDKHDNRVIGEVGFAYFHRGNGAIFDEYPEAMWKIDYHYQGKGIASEAVRSAIVWFEEQRVAKRMVSMIDPRNTASLRIAMQCGFRQFDSTTYKNNPVLLFERSVCV</sequence>
<dbReference type="Pfam" id="PF13302">
    <property type="entry name" value="Acetyltransf_3"/>
    <property type="match status" value="1"/>
</dbReference>
<dbReference type="Gene3D" id="3.40.630.30">
    <property type="match status" value="1"/>
</dbReference>
<proteinExistence type="predicted"/>
<dbReference type="RefSeq" id="WP_136988886.1">
    <property type="nucleotide sequence ID" value="NZ_SZPQ01000003.1"/>
</dbReference>
<evidence type="ECO:0000259" key="1">
    <source>
        <dbReference type="PROSITE" id="PS51186"/>
    </source>
</evidence>
<dbReference type="PANTHER" id="PTHR43792:SF16">
    <property type="entry name" value="N-ACETYLTRANSFERASE DOMAIN-CONTAINING PROTEIN"/>
    <property type="match status" value="1"/>
</dbReference>
<dbReference type="InterPro" id="IPR051531">
    <property type="entry name" value="N-acetyltransferase"/>
</dbReference>
<gene>
    <name evidence="2" type="ORF">FCN80_05510</name>
</gene>
<dbReference type="InterPro" id="IPR016181">
    <property type="entry name" value="Acyl_CoA_acyltransferase"/>
</dbReference>
<dbReference type="InterPro" id="IPR000182">
    <property type="entry name" value="GNAT_dom"/>
</dbReference>
<organism evidence="2 3">
    <name type="scientific">Martelella alba</name>
    <dbReference type="NCBI Taxonomy" id="2590451"/>
    <lineage>
        <taxon>Bacteria</taxon>
        <taxon>Pseudomonadati</taxon>
        <taxon>Pseudomonadota</taxon>
        <taxon>Alphaproteobacteria</taxon>
        <taxon>Hyphomicrobiales</taxon>
        <taxon>Aurantimonadaceae</taxon>
        <taxon>Martelella</taxon>
    </lineage>
</organism>
<dbReference type="PROSITE" id="PS51186">
    <property type="entry name" value="GNAT"/>
    <property type="match status" value="1"/>
</dbReference>
<dbReference type="EMBL" id="SZPQ01000003">
    <property type="protein sequence ID" value="TKI07890.1"/>
    <property type="molecule type" value="Genomic_DNA"/>
</dbReference>
<feature type="domain" description="N-acetyltransferase" evidence="1">
    <location>
        <begin position="21"/>
        <end position="176"/>
    </location>
</feature>